<reference evidence="2" key="1">
    <citation type="submission" date="2021-09" db="EMBL/GenBank/DDBJ databases">
        <authorList>
            <consortium name="AG Swart"/>
            <person name="Singh M."/>
            <person name="Singh A."/>
            <person name="Seah K."/>
            <person name="Emmerich C."/>
        </authorList>
    </citation>
    <scope>NUCLEOTIDE SEQUENCE</scope>
    <source>
        <strain evidence="2">ATCC30299</strain>
    </source>
</reference>
<dbReference type="AlphaFoldDB" id="A0AAU9K310"/>
<protein>
    <submittedName>
        <fullName evidence="2">Uncharacterized protein</fullName>
    </submittedName>
</protein>
<name>A0AAU9K310_9CILI</name>
<proteinExistence type="predicted"/>
<sequence>MEDPELLKQQLEFLQLELDDAKAKEIQMKNMYESMITSLTSADTSALQTNSSIEELNKVKAEYETLINTIKKKHKDKVKKLKAELNNYIAKNSELESTQNDYRKNFEDKIIELTHEIQIITEQKKEMENSLKEIVENSDKKLIERLRHEIESLQQEIEFVKDENEQDIRRIHEQNSKNLQDFKDIYEQDKKFLESQIRKLQFELVEEKRKALEEDQISIDKRIENSILGIDERIDDLENTKKEARKIIGKWKNDLDNLVSNIRQALTETSALSLKKHIDRTEQMLNFADDTQEEIKKLKNQLLFFQKLIKAFEINENKLRSQLNIQEEEIDKLKRAIRLRVSEDKNTDFQSLINELSDQLLCKETEISRLKRKIGDLRCEAGINIAKPPIPSPRGKHNRAQTTMTKGNISPIELIPCKESTNENPVEEANLMLKEILSNSSAIECKMCKNCISTQIFYEHIEKCKMGAILFTDHINYPEKLKQAQEKIESLEKQIEILHINIDKIMNQKEKMRIDNEKLIIGYKELKLKLAMCEEKSNHKENEFMGEVRCLLEVLTKFRSNAVLPKDVSTEIEHAINQSARFFGGKIARKTKSYLG</sequence>
<evidence type="ECO:0000313" key="2">
    <source>
        <dbReference type="EMBL" id="CAG9332272.1"/>
    </source>
</evidence>
<feature type="coiled-coil region" evidence="1">
    <location>
        <begin position="11"/>
        <end position="373"/>
    </location>
</feature>
<gene>
    <name evidence="2" type="ORF">BSTOLATCC_MIC55722</name>
</gene>
<organism evidence="2 3">
    <name type="scientific">Blepharisma stoltei</name>
    <dbReference type="NCBI Taxonomy" id="1481888"/>
    <lineage>
        <taxon>Eukaryota</taxon>
        <taxon>Sar</taxon>
        <taxon>Alveolata</taxon>
        <taxon>Ciliophora</taxon>
        <taxon>Postciliodesmatophora</taxon>
        <taxon>Heterotrichea</taxon>
        <taxon>Heterotrichida</taxon>
        <taxon>Blepharismidae</taxon>
        <taxon>Blepharisma</taxon>
    </lineage>
</organism>
<dbReference type="EMBL" id="CAJZBQ010000054">
    <property type="protein sequence ID" value="CAG9332272.1"/>
    <property type="molecule type" value="Genomic_DNA"/>
</dbReference>
<evidence type="ECO:0000313" key="3">
    <source>
        <dbReference type="Proteomes" id="UP001162131"/>
    </source>
</evidence>
<dbReference type="Proteomes" id="UP001162131">
    <property type="component" value="Unassembled WGS sequence"/>
</dbReference>
<keyword evidence="1" id="KW-0175">Coiled coil</keyword>
<feature type="coiled-coil region" evidence="1">
    <location>
        <begin position="474"/>
        <end position="543"/>
    </location>
</feature>
<accession>A0AAU9K310</accession>
<keyword evidence="3" id="KW-1185">Reference proteome</keyword>
<evidence type="ECO:0000256" key="1">
    <source>
        <dbReference type="SAM" id="Coils"/>
    </source>
</evidence>
<comment type="caution">
    <text evidence="2">The sequence shown here is derived from an EMBL/GenBank/DDBJ whole genome shotgun (WGS) entry which is preliminary data.</text>
</comment>